<dbReference type="EMBL" id="AACGFG010000007">
    <property type="protein sequence ID" value="EAK4358393.1"/>
    <property type="molecule type" value="Genomic_DNA"/>
</dbReference>
<dbReference type="PANTHER" id="PTHR43198">
    <property type="entry name" value="BIFUNCTIONAL TH2 PROTEIN"/>
    <property type="match status" value="1"/>
</dbReference>
<dbReference type="GO" id="GO:0050334">
    <property type="term" value="F:thiaminase activity"/>
    <property type="evidence" value="ECO:0007669"/>
    <property type="project" value="UniProtKB-EC"/>
</dbReference>
<dbReference type="CDD" id="cd19367">
    <property type="entry name" value="TenA_C_ScTHI20-like"/>
    <property type="match status" value="1"/>
</dbReference>
<dbReference type="Proteomes" id="UP000409545">
    <property type="component" value="Unassembled WGS sequence"/>
</dbReference>
<evidence type="ECO:0000313" key="12">
    <source>
        <dbReference type="Proteomes" id="UP000409545"/>
    </source>
</evidence>
<dbReference type="EC" id="3.5.99.2" evidence="1"/>
<evidence type="ECO:0000313" key="3">
    <source>
        <dbReference type="EMBL" id="EAJ1077730.1"/>
    </source>
</evidence>
<dbReference type="Proteomes" id="UP000411403">
    <property type="component" value="Unassembled WGS sequence"/>
</dbReference>
<evidence type="ECO:0000313" key="4">
    <source>
        <dbReference type="EMBL" id="EAK1509233.1"/>
    </source>
</evidence>
<gene>
    <name evidence="8" type="primary">tenA</name>
    <name evidence="6" type="ORF">B9Q54_01095</name>
    <name evidence="3" type="ORF">BU953_09000</name>
    <name evidence="5" type="ORF">C6T04_05615</name>
    <name evidence="4" type="ORF">CJD00_02900</name>
    <name evidence="7" type="ORF">DSX26_03315</name>
    <name evidence="8" type="ORF">DYU70_03510</name>
</gene>
<comment type="caution">
    <text evidence="8">The sequence shown here is derived from an EMBL/GenBank/DDBJ whole genome shotgun (WGS) entry which is preliminary data.</text>
</comment>
<keyword evidence="1" id="KW-0378">Hydrolase</keyword>
<dbReference type="Proteomes" id="UP000361993">
    <property type="component" value="Unassembled WGS sequence"/>
</dbReference>
<dbReference type="Pfam" id="PF03070">
    <property type="entry name" value="TENA_THI-4"/>
    <property type="match status" value="1"/>
</dbReference>
<dbReference type="OrthoDB" id="34166at2"/>
<dbReference type="KEGG" id="ccof:VC76_02295"/>
<accession>A0A0Q2MWN2</accession>
<dbReference type="PANTHER" id="PTHR43198:SF2">
    <property type="entry name" value="SI:CH1073-67J19.1-RELATED"/>
    <property type="match status" value="1"/>
</dbReference>
<sequence>MLFSRLIETNSHIWDEYLHHEFVKKLENGSLKEENFLFYLKQDYIYLIHYAKCYARLALNAKNAEELRFAMKFQNYIIEGEIELHKSILKLGINADKLNVKDESLTNIAYTRYMLSVGESGDFLDMLVALSACAIGYGYIGAEIYKRLGKEKLQNHPYKEWILTYSSDEFQSEIKEFEDFLNSYTQQISQEKFENLSEIFYNVVRLENAFWEHALQMKMDI</sequence>
<dbReference type="SUPFAM" id="SSF48613">
    <property type="entry name" value="Heme oxygenase-like"/>
    <property type="match status" value="1"/>
</dbReference>
<evidence type="ECO:0000313" key="9">
    <source>
        <dbReference type="Proteomes" id="UP000352088"/>
    </source>
</evidence>
<keyword evidence="1" id="KW-0784">Thiamine biosynthesis</keyword>
<dbReference type="EMBL" id="AACGUZ010000002">
    <property type="protein sequence ID" value="EAK5102877.1"/>
    <property type="molecule type" value="Genomic_DNA"/>
</dbReference>
<dbReference type="Proteomes" id="UP000352088">
    <property type="component" value="Unassembled WGS sequence"/>
</dbReference>
<protein>
    <recommendedName>
        <fullName evidence="1">Aminopyrimidine aminohydrolase</fullName>
        <ecNumber evidence="1">3.5.99.2</ecNumber>
    </recommendedName>
</protein>
<dbReference type="eggNOG" id="COG0819">
    <property type="taxonomic scope" value="Bacteria"/>
</dbReference>
<dbReference type="KEGG" id="ccoo:ATE51_03338"/>
<comment type="similarity">
    <text evidence="1">Belongs to the TenA family.</text>
</comment>
<reference evidence="4 10" key="1">
    <citation type="submission" date="2018-05" db="EMBL/GenBank/DDBJ databases">
        <authorList>
            <consortium name="GenomeTrakr network: Whole genome sequencing for foodborne pathogen traceback"/>
        </authorList>
    </citation>
    <scope>NUCLEOTIDE SEQUENCE [LARGE SCALE GENOMIC DNA]</scope>
    <source>
        <strain evidence="4 10">NC_C6016</strain>
    </source>
</reference>
<evidence type="ECO:0000313" key="8">
    <source>
        <dbReference type="EMBL" id="EAL9204227.1"/>
    </source>
</evidence>
<dbReference type="AlphaFoldDB" id="A0A0Q2MWN2"/>
<dbReference type="STRING" id="195.ATE51_03338"/>
<evidence type="ECO:0000313" key="14">
    <source>
        <dbReference type="Proteomes" id="UP000557830"/>
    </source>
</evidence>
<dbReference type="NCBIfam" id="TIGR04306">
    <property type="entry name" value="salvage_TenA"/>
    <property type="match status" value="1"/>
</dbReference>
<feature type="domain" description="Thiaminase-2/PQQC" evidence="2">
    <location>
        <begin position="12"/>
        <end position="216"/>
    </location>
</feature>
<evidence type="ECO:0000313" key="6">
    <source>
        <dbReference type="EMBL" id="EAK5102877.1"/>
    </source>
</evidence>
<dbReference type="Proteomes" id="UP000557830">
    <property type="component" value="Unassembled WGS sequence"/>
</dbReference>
<reference evidence="8 13" key="2">
    <citation type="submission" date="2018-08" db="EMBL/GenBank/DDBJ databases">
        <authorList>
            <consortium name="NARMS: The National Antimicrobial Resistance Monitoring System"/>
        </authorList>
    </citation>
    <scope>NUCLEOTIDE SEQUENCE [LARGE SCALE GENOMIC DNA]</scope>
    <source>
        <strain evidence="8 13">CVM N17C171</strain>
        <strain evidence="7 9">CVM N17C548</strain>
        <strain evidence="5 11">FSIS11807978</strain>
        <strain evidence="3 14">FSIS1609200</strain>
        <strain evidence="6 12">FSIS1711007</strain>
    </source>
</reference>
<evidence type="ECO:0000259" key="2">
    <source>
        <dbReference type="Pfam" id="PF03070"/>
    </source>
</evidence>
<evidence type="ECO:0000256" key="1">
    <source>
        <dbReference type="RuleBase" id="RU363093"/>
    </source>
</evidence>
<comment type="catalytic activity">
    <reaction evidence="1">
        <text>4-amino-5-aminomethyl-2-methylpyrimidine + H2O = 4-amino-5-hydroxymethyl-2-methylpyrimidine + NH4(+)</text>
        <dbReference type="Rhea" id="RHEA:31799"/>
        <dbReference type="ChEBI" id="CHEBI:15377"/>
        <dbReference type="ChEBI" id="CHEBI:16892"/>
        <dbReference type="ChEBI" id="CHEBI:28938"/>
        <dbReference type="ChEBI" id="CHEBI:63416"/>
        <dbReference type="EC" id="3.5.99.2"/>
    </reaction>
</comment>
<dbReference type="GO" id="GO:0009229">
    <property type="term" value="P:thiamine diphosphate biosynthetic process"/>
    <property type="evidence" value="ECO:0007669"/>
    <property type="project" value="UniProtKB-UniPathway"/>
</dbReference>
<dbReference type="EMBL" id="AABUYW010000026">
    <property type="protein sequence ID" value="EAJ1077730.1"/>
    <property type="molecule type" value="Genomic_DNA"/>
</dbReference>
<evidence type="ECO:0000313" key="13">
    <source>
        <dbReference type="Proteomes" id="UP000411403"/>
    </source>
</evidence>
<dbReference type="InterPro" id="IPR016084">
    <property type="entry name" value="Haem_Oase-like_multi-hlx"/>
</dbReference>
<dbReference type="Proteomes" id="UP000365807">
    <property type="component" value="Unassembled WGS sequence"/>
</dbReference>
<dbReference type="UniPathway" id="UPA00060"/>
<proteinExistence type="inferred from homology"/>
<name>A0A0Q2MWN2_CAMCO</name>
<comment type="catalytic activity">
    <reaction evidence="1">
        <text>thiamine + H2O = 5-(2-hydroxyethyl)-4-methylthiazole + 4-amino-5-hydroxymethyl-2-methylpyrimidine + H(+)</text>
        <dbReference type="Rhea" id="RHEA:17509"/>
        <dbReference type="ChEBI" id="CHEBI:15377"/>
        <dbReference type="ChEBI" id="CHEBI:15378"/>
        <dbReference type="ChEBI" id="CHEBI:16892"/>
        <dbReference type="ChEBI" id="CHEBI:17957"/>
        <dbReference type="ChEBI" id="CHEBI:18385"/>
        <dbReference type="EC" id="3.5.99.2"/>
    </reaction>
</comment>
<dbReference type="InterPro" id="IPR027574">
    <property type="entry name" value="Thiaminase_II"/>
</dbReference>
<comment type="function">
    <text evidence="1">Catalyzes an amino-pyrimidine hydrolysis reaction at the C5' of the pyrimidine moiety of thiamine compounds, a reaction that is part of a thiamine salvage pathway.</text>
</comment>
<dbReference type="EMBL" id="AACSIE010000002">
    <property type="protein sequence ID" value="EAL9204227.1"/>
    <property type="molecule type" value="Genomic_DNA"/>
</dbReference>
<dbReference type="GO" id="GO:0009228">
    <property type="term" value="P:thiamine biosynthetic process"/>
    <property type="evidence" value="ECO:0007669"/>
    <property type="project" value="UniProtKB-KW"/>
</dbReference>
<comment type="pathway">
    <text evidence="1">Cofactor biosynthesis; thiamine diphosphate biosynthesis.</text>
</comment>
<dbReference type="EMBL" id="AACQHW010000002">
    <property type="protein sequence ID" value="EAL6850494.1"/>
    <property type="molecule type" value="Genomic_DNA"/>
</dbReference>
<evidence type="ECO:0000313" key="7">
    <source>
        <dbReference type="EMBL" id="EAL6850494.1"/>
    </source>
</evidence>
<dbReference type="InterPro" id="IPR004305">
    <property type="entry name" value="Thiaminase-2/PQQC"/>
</dbReference>
<dbReference type="Gene3D" id="1.20.910.10">
    <property type="entry name" value="Heme oxygenase-like"/>
    <property type="match status" value="1"/>
</dbReference>
<dbReference type="RefSeq" id="WP_002778437.1">
    <property type="nucleotide sequence ID" value="NZ_AANHVQ020000007.1"/>
</dbReference>
<dbReference type="EMBL" id="AACDUL010000004">
    <property type="protein sequence ID" value="EAK1509233.1"/>
    <property type="molecule type" value="Genomic_DNA"/>
</dbReference>
<evidence type="ECO:0000313" key="11">
    <source>
        <dbReference type="Proteomes" id="UP000365807"/>
    </source>
</evidence>
<dbReference type="InterPro" id="IPR050967">
    <property type="entry name" value="Thiamine_Salvage_TenA"/>
</dbReference>
<evidence type="ECO:0000313" key="10">
    <source>
        <dbReference type="Proteomes" id="UP000361993"/>
    </source>
</evidence>
<dbReference type="GO" id="GO:0005829">
    <property type="term" value="C:cytosol"/>
    <property type="evidence" value="ECO:0007669"/>
    <property type="project" value="TreeGrafter"/>
</dbReference>
<organism evidence="8 13">
    <name type="scientific">Campylobacter coli</name>
    <dbReference type="NCBI Taxonomy" id="195"/>
    <lineage>
        <taxon>Bacteria</taxon>
        <taxon>Pseudomonadati</taxon>
        <taxon>Campylobacterota</taxon>
        <taxon>Epsilonproteobacteria</taxon>
        <taxon>Campylobacterales</taxon>
        <taxon>Campylobacteraceae</taxon>
        <taxon>Campylobacter</taxon>
    </lineage>
</organism>
<evidence type="ECO:0000313" key="5">
    <source>
        <dbReference type="EMBL" id="EAK4358393.1"/>
    </source>
</evidence>